<organism evidence="1 2">
    <name type="scientific">Tsuneonella aeria</name>
    <dbReference type="NCBI Taxonomy" id="1837929"/>
    <lineage>
        <taxon>Bacteria</taxon>
        <taxon>Pseudomonadati</taxon>
        <taxon>Pseudomonadota</taxon>
        <taxon>Alphaproteobacteria</taxon>
        <taxon>Sphingomonadales</taxon>
        <taxon>Erythrobacteraceae</taxon>
        <taxon>Tsuneonella</taxon>
    </lineage>
</organism>
<evidence type="ECO:0000313" key="2">
    <source>
        <dbReference type="Proteomes" id="UP000439522"/>
    </source>
</evidence>
<keyword evidence="2" id="KW-1185">Reference proteome</keyword>
<sequence>MSMEKRLAKLEHLARSSAHSDRDPGVTESDMRQIRAVAATVGSASELEAYLSTLEPATDGGVISLDDRRRSEATRKAFARAVFEEVHTR</sequence>
<evidence type="ECO:0000313" key="1">
    <source>
        <dbReference type="EMBL" id="MXO75338.1"/>
    </source>
</evidence>
<proteinExistence type="predicted"/>
<dbReference type="EMBL" id="WTZA01000001">
    <property type="protein sequence ID" value="MXO75338.1"/>
    <property type="molecule type" value="Genomic_DNA"/>
</dbReference>
<dbReference type="Proteomes" id="UP000439522">
    <property type="component" value="Unassembled WGS sequence"/>
</dbReference>
<gene>
    <name evidence="1" type="ORF">GRI40_08945</name>
</gene>
<comment type="caution">
    <text evidence="1">The sequence shown here is derived from an EMBL/GenBank/DDBJ whole genome shotgun (WGS) entry which is preliminary data.</text>
</comment>
<protein>
    <submittedName>
        <fullName evidence="1">Uncharacterized protein</fullName>
    </submittedName>
</protein>
<accession>A0A6I4TFU5</accession>
<dbReference type="RefSeq" id="WP_160610988.1">
    <property type="nucleotide sequence ID" value="NZ_WTZA01000001.1"/>
</dbReference>
<dbReference type="AlphaFoldDB" id="A0A6I4TFU5"/>
<reference evidence="1 2" key="1">
    <citation type="submission" date="2019-12" db="EMBL/GenBank/DDBJ databases">
        <title>Genomic-based taxomic classification of the family Erythrobacteraceae.</title>
        <authorList>
            <person name="Xu L."/>
        </authorList>
    </citation>
    <scope>NUCLEOTIDE SEQUENCE [LARGE SCALE GENOMIC DNA]</scope>
    <source>
        <strain evidence="1 2">100921-2</strain>
    </source>
</reference>
<name>A0A6I4TFU5_9SPHN</name>